<evidence type="ECO:0000313" key="2">
    <source>
        <dbReference type="Proteomes" id="UP001261666"/>
    </source>
</evidence>
<dbReference type="Proteomes" id="UP001261666">
    <property type="component" value="Unassembled WGS sequence"/>
</dbReference>
<accession>A0ACC6IG91</accession>
<comment type="caution">
    <text evidence="1">The sequence shown here is derived from an EMBL/GenBank/DDBJ whole genome shotgun (WGS) entry which is preliminary data.</text>
</comment>
<gene>
    <name evidence="1" type="ORF">QE364_001338</name>
</gene>
<sequence>MEQPPARRVAVIIEDDPDVADLLDLVLTQSGYVTHVTRNGVDGLAAVREHDPVLTTLDVSMPGMDGFAVARRIRDFSSTYLIMITALSDEIDVVMGLEAGADDYLTKPFRPRELRARAESMLRRPRDRGEPGRGDGPENDPQPQQDGSPAAPEREATGWAVDTRREFSQGNRATIGPVPTEPEPQPAPRHATPPPAEHPEPQLPPIPPLPPVPPTAPTYAEPLPAAYEQPAQQQVPPPVQQPAYQQQVPQPVQQPAFQPQVPQPVQQPVAAAPAIGTTPASAMAAGAAQQVVASDGWVRHNNLALNPTSRVVLVDGRGVDLTTVEFDLLASLVSTGRRVRSKADLVLTMRGQDYVTAYFVNEADKRTVEAHLEDLRRKLGDVGAVPRLIEPVRGVGYRMAATI</sequence>
<name>A0ACC6IG91_9ACTN</name>
<organism evidence="1 2">
    <name type="scientific">Nocardioides zeae</name>
    <dbReference type="NCBI Taxonomy" id="1457234"/>
    <lineage>
        <taxon>Bacteria</taxon>
        <taxon>Bacillati</taxon>
        <taxon>Actinomycetota</taxon>
        <taxon>Actinomycetes</taxon>
        <taxon>Propionibacteriales</taxon>
        <taxon>Nocardioidaceae</taxon>
        <taxon>Nocardioides</taxon>
    </lineage>
</organism>
<dbReference type="EMBL" id="JAVIZJ010000003">
    <property type="protein sequence ID" value="MDR6209638.1"/>
    <property type="molecule type" value="Genomic_DNA"/>
</dbReference>
<evidence type="ECO:0000313" key="1">
    <source>
        <dbReference type="EMBL" id="MDR6209638.1"/>
    </source>
</evidence>
<protein>
    <submittedName>
        <fullName evidence="1">Two-component system OmpR family response regulator</fullName>
    </submittedName>
</protein>
<proteinExistence type="predicted"/>
<reference evidence="1" key="1">
    <citation type="submission" date="2023-08" db="EMBL/GenBank/DDBJ databases">
        <title>Functional and genomic diversity of the sorghum phyllosphere microbiome.</title>
        <authorList>
            <person name="Shade A."/>
        </authorList>
    </citation>
    <scope>NUCLEOTIDE SEQUENCE</scope>
    <source>
        <strain evidence="1">SORGH_AS_0885</strain>
    </source>
</reference>
<keyword evidence="2" id="KW-1185">Reference proteome</keyword>